<name>A0A7H0HTC5_9ACTN</name>
<dbReference type="Proteomes" id="UP000516230">
    <property type="component" value="Chromosome"/>
</dbReference>
<proteinExistence type="predicted"/>
<accession>A0A7H0HTC5</accession>
<keyword evidence="2" id="KW-1185">Reference proteome</keyword>
<organism evidence="1 2">
    <name type="scientific">Streptomyces genisteinicus</name>
    <dbReference type="NCBI Taxonomy" id="2768068"/>
    <lineage>
        <taxon>Bacteria</taxon>
        <taxon>Bacillati</taxon>
        <taxon>Actinomycetota</taxon>
        <taxon>Actinomycetes</taxon>
        <taxon>Kitasatosporales</taxon>
        <taxon>Streptomycetaceae</taxon>
        <taxon>Streptomyces</taxon>
    </lineage>
</organism>
<dbReference type="AlphaFoldDB" id="A0A7H0HTC5"/>
<gene>
    <name evidence="1" type="ORF">IAG43_13190</name>
</gene>
<dbReference type="EMBL" id="CP060825">
    <property type="protein sequence ID" value="QNP63791.1"/>
    <property type="molecule type" value="Genomic_DNA"/>
</dbReference>
<reference evidence="1 2" key="1">
    <citation type="submission" date="2020-08" db="EMBL/GenBank/DDBJ databases">
        <title>A novel species.</title>
        <authorList>
            <person name="Gao J."/>
        </authorList>
    </citation>
    <scope>NUCLEOTIDE SEQUENCE [LARGE SCALE GENOMIC DNA]</scope>
    <source>
        <strain evidence="1 2">CRPJ-33</strain>
    </source>
</reference>
<evidence type="ECO:0000313" key="1">
    <source>
        <dbReference type="EMBL" id="QNP63791.1"/>
    </source>
</evidence>
<dbReference type="KEGG" id="sgj:IAG43_13190"/>
<evidence type="ECO:0000313" key="2">
    <source>
        <dbReference type="Proteomes" id="UP000516230"/>
    </source>
</evidence>
<sequence>MVGDLRFSWELVGSGGAVYRIADGASEHQALVGYCTDALADMLYGLTGLYSDSPGERFSFDCEPMETRWLLRRQGTEVAVAVFEFPDGATSWGSADETGGVLLWSSVAARGVLCHAVVEAAEAMLREHGEDGYRARWRRYPFPVAALQDLRRLHRRDDGCRHQPCRNGLDSLGGRADG</sequence>
<protein>
    <submittedName>
        <fullName evidence="1">Uncharacterized protein</fullName>
    </submittedName>
</protein>